<evidence type="ECO:0000256" key="1">
    <source>
        <dbReference type="SAM" id="SignalP"/>
    </source>
</evidence>
<dbReference type="Proteomes" id="UP001595847">
    <property type="component" value="Unassembled WGS sequence"/>
</dbReference>
<gene>
    <name evidence="2" type="ORF">ACFOVU_07970</name>
</gene>
<reference evidence="3" key="1">
    <citation type="journal article" date="2019" name="Int. J. Syst. Evol. Microbiol.">
        <title>The Global Catalogue of Microorganisms (GCM) 10K type strain sequencing project: providing services to taxonomists for standard genome sequencing and annotation.</title>
        <authorList>
            <consortium name="The Broad Institute Genomics Platform"/>
            <consortium name="The Broad Institute Genome Sequencing Center for Infectious Disease"/>
            <person name="Wu L."/>
            <person name="Ma J."/>
        </authorList>
    </citation>
    <scope>NUCLEOTIDE SEQUENCE [LARGE SCALE GENOMIC DNA]</scope>
    <source>
        <strain evidence="3">TBRC 1826</strain>
    </source>
</reference>
<proteinExistence type="predicted"/>
<keyword evidence="1" id="KW-0732">Signal</keyword>
<dbReference type="RefSeq" id="WP_378531372.1">
    <property type="nucleotide sequence ID" value="NZ_JBHSBH010000005.1"/>
</dbReference>
<comment type="caution">
    <text evidence="2">The sequence shown here is derived from an EMBL/GenBank/DDBJ whole genome shotgun (WGS) entry which is preliminary data.</text>
</comment>
<feature type="signal peptide" evidence="1">
    <location>
        <begin position="1"/>
        <end position="22"/>
    </location>
</feature>
<keyword evidence="3" id="KW-1185">Reference proteome</keyword>
<sequence>MKRSLAVVVSALVAGGVSLAAAAPAAAVVRFEANFATEADCLNAAAQAGQEGYPAFCQRANQLPGYNLFVEDWG</sequence>
<accession>A0ABV8FI71</accession>
<feature type="chain" id="PRO_5045927158" evidence="1">
    <location>
        <begin position="23"/>
        <end position="74"/>
    </location>
</feature>
<name>A0ABV8FI71_9ACTN</name>
<evidence type="ECO:0000313" key="2">
    <source>
        <dbReference type="EMBL" id="MFC3995845.1"/>
    </source>
</evidence>
<dbReference type="EMBL" id="JBHSBH010000005">
    <property type="protein sequence ID" value="MFC3995845.1"/>
    <property type="molecule type" value="Genomic_DNA"/>
</dbReference>
<evidence type="ECO:0000313" key="3">
    <source>
        <dbReference type="Proteomes" id="UP001595847"/>
    </source>
</evidence>
<organism evidence="2 3">
    <name type="scientific">Nocardiopsis sediminis</name>
    <dbReference type="NCBI Taxonomy" id="1778267"/>
    <lineage>
        <taxon>Bacteria</taxon>
        <taxon>Bacillati</taxon>
        <taxon>Actinomycetota</taxon>
        <taxon>Actinomycetes</taxon>
        <taxon>Streptosporangiales</taxon>
        <taxon>Nocardiopsidaceae</taxon>
        <taxon>Nocardiopsis</taxon>
    </lineage>
</organism>
<protein>
    <submittedName>
        <fullName evidence="2">Uncharacterized protein</fullName>
    </submittedName>
</protein>